<dbReference type="InterPro" id="IPR036291">
    <property type="entry name" value="NAD(P)-bd_dom_sf"/>
</dbReference>
<evidence type="ECO:0000313" key="8">
    <source>
        <dbReference type="Proteomes" id="UP001239215"/>
    </source>
</evidence>
<dbReference type="InterPro" id="IPR007780">
    <property type="entry name" value="NAD_Glu_DH_bac"/>
</dbReference>
<dbReference type="Proteomes" id="UP001239215">
    <property type="component" value="Unassembled WGS sequence"/>
</dbReference>
<protein>
    <submittedName>
        <fullName evidence="7">Glutamate dehydrogenase</fullName>
        <ecNumber evidence="7">1.4.1.2</ecNumber>
    </submittedName>
</protein>
<dbReference type="RefSeq" id="WP_307198375.1">
    <property type="nucleotide sequence ID" value="NZ_JAUTAN010000001.1"/>
</dbReference>
<feature type="domain" description="NAD-glutamate dehydrogenase N-terminal ACT1" evidence="4">
    <location>
        <begin position="43"/>
        <end position="191"/>
    </location>
</feature>
<dbReference type="SUPFAM" id="SSF51735">
    <property type="entry name" value="NAD(P)-binding Rossmann-fold domains"/>
    <property type="match status" value="1"/>
</dbReference>
<gene>
    <name evidence="7" type="ORF">QE405_000209</name>
</gene>
<evidence type="ECO:0000313" key="7">
    <source>
        <dbReference type="EMBL" id="MDQ1102925.1"/>
    </source>
</evidence>
<feature type="domain" description="NAD-specific glutamate dehydrogenase C-terminal" evidence="3">
    <location>
        <begin position="1312"/>
        <end position="1650"/>
    </location>
</feature>
<keyword evidence="1" id="KW-0175">Coiled coil</keyword>
<comment type="caution">
    <text evidence="7">The sequence shown here is derived from an EMBL/GenBank/DDBJ whole genome shotgun (WGS) entry which is preliminary data.</text>
</comment>
<dbReference type="GO" id="GO:0004352">
    <property type="term" value="F:glutamate dehydrogenase (NAD+) activity"/>
    <property type="evidence" value="ECO:0007669"/>
    <property type="project" value="UniProtKB-EC"/>
</dbReference>
<dbReference type="GO" id="GO:0004069">
    <property type="term" value="F:L-aspartate:2-oxoglutarate aminotransferase activity"/>
    <property type="evidence" value="ECO:0007669"/>
    <property type="project" value="InterPro"/>
</dbReference>
<evidence type="ECO:0000259" key="2">
    <source>
        <dbReference type="Pfam" id="PF05088"/>
    </source>
</evidence>
<keyword evidence="7" id="KW-0560">Oxidoreductase</keyword>
<dbReference type="PIRSF" id="PIRSF036761">
    <property type="entry name" value="GDH_Mll4104"/>
    <property type="match status" value="1"/>
</dbReference>
<accession>A0AAJ1TVA7</accession>
<feature type="domain" description="NAD-glutamate dehydrogenase ACT2" evidence="5">
    <location>
        <begin position="441"/>
        <end position="533"/>
    </location>
</feature>
<dbReference type="Pfam" id="PF21079">
    <property type="entry name" value="GDH_HM2"/>
    <property type="match status" value="1"/>
</dbReference>
<dbReference type="Pfam" id="PF21074">
    <property type="entry name" value="GDH_C"/>
    <property type="match status" value="1"/>
</dbReference>
<dbReference type="Pfam" id="PF21077">
    <property type="entry name" value="GDH_ACT3"/>
    <property type="match status" value="1"/>
</dbReference>
<dbReference type="InterPro" id="IPR049056">
    <property type="entry name" value="NAD_Glu_DH_HM3"/>
</dbReference>
<dbReference type="Pfam" id="PF21073">
    <property type="entry name" value="GDH_HM1"/>
    <property type="match status" value="1"/>
</dbReference>
<dbReference type="InterPro" id="IPR028971">
    <property type="entry name" value="NAD-GDH_cat"/>
</dbReference>
<dbReference type="EC" id="1.4.1.2" evidence="7"/>
<feature type="domain" description="NAD-glutamate dehydrogenase ACT3" evidence="6">
    <location>
        <begin position="594"/>
        <end position="663"/>
    </location>
</feature>
<feature type="coiled-coil region" evidence="1">
    <location>
        <begin position="1420"/>
        <end position="1447"/>
    </location>
</feature>
<feature type="domain" description="NAD-glutamate dehydrogenase catalytic" evidence="2">
    <location>
        <begin position="766"/>
        <end position="1267"/>
    </location>
</feature>
<sequence length="1663" mass="181042">MATTLDGRNLDRSKTDLVAEAADHARSRCAALGVDPGDVDGLMTAYFRHVAPEDILDRSPSDLYGAFASHRRLAQTRAAGEAVVRVSTPAAAENGWTAGGHTVVEVVTDDMPFLVDSVTMELDRQGRDVHVVLHPQLLVRRDATGELLDVRAVEEGTAPAPGEDEVPGPDDGGEVLRESWIHVEIGRLASDDGDDDPEEIRAAVLAVLADVRAAVADWPAMRDAVEQVVADLRERPDETAPGVDGAEVRRGADLLDWLADDHFTLLGYREYVLDADSLEVVPGTGLGILREPAPGDPPPAPRVAGGSGRLTEEVRARLREPHLLVLAKANSRATVHRPAYLDYVGVKTFAPDGTVTGERRILGLFSSAAYTESLTRIPLLRDKAQAVLDALGFAPSSHAGKALLDTLENFPRDELFQTPVAELTPIAQAVMYARERRRALRLFVRRDTYGRYLSVLVYLPHDRYSTTVRERFTAVLRQRLDAGGIEYAVRLSDAAMVRVHFVVRPREGIAVAPSDAALVADLEHRFDEAARSWRDDLRAALIAGHGEVDGARLARRYGAAFPEAYKEDFDARTAASDIGRLEQVRRDAATHGGVDVALHQPVDAAPGEALLKIFRIGPPISLSTVLPMISSMGVEVLDERPYELEGLDEPSWVYEFALRHDGPVPSAAVELFGSALRAVWDGHAEVDRFNALVLGGGLTWRQVSVLRAYGRYMRQGASPFSTGTMADALAANVDITRLLVALFDARFDPDADDATREETQEGLVGQITSALEEVVSLDHDRILRAYLTHVRATLRTNFFQEPDAGGVRSHLALKLRPSAIPDLPAPRPAFEIFVYSPRVEGVHLRFGSVARGGLRWSDRRDDFRTEVLGLVKAQMVKNTVIVPVGAKGGFYAKRLPDPSDREAWMAEGVAAYRTFISGLLDVTDNLVESAAGRTVVPPQRVVRHDGDDTYLVVAADKGTATFSDIANALSADYDFWLGDAFASGGSVGYDHKAMGITARGAWVSVQRHFRELGLDTQHEDFTVVGIGDMSGDVFGNGMLCSPHIRLVAAFDHRDIFLDPDPDAAASYEERERLFRLPRSSWRDYDRALISEGGGVHPRTAKSVPVTAQVRRVLGLPDDVTSLPPHDLLRAILAAPADLLWNGGIGTYVKAAHESHADAGDKANDAIRVDGGDLRVRVVGEGGNLGLTQGGRIEFARTGGRLNTDFIDNSAGVDTSDREVNIKILLDRVVAAGDLTGKQRNELLASMTDEVAALVLRDNDQQNRALANADANAPALLHVHERWMRRLEGDGVFDRAVEGLPDRAEVRRRLEAGEGLSQPELAVLMSWTKIVLADELLASDLPDDPYLRGLLYSYFPTPMRHRFRAQMDVHPLRREIVVTAVVNHLVNTAGMTFWPRLADETGAGPAELARAHFVAEEIFGAVALRREIEALDNQLDAAVQTRMRIELRTLVERAARWLVLRRSDRGAEGVVDFFGERIQQVLTGEPGLAGLLSGRDLAAYEQRRDALLEVEVPRDLAERIAALPPSYALLSVVETAASEGLPAETVARVHFALGERLGLSSLLARILALPRSDRWETTARAALRDDLHAVHALLTAQALAVSSDDEPAPARVAAWEETQPQVVARAASTLEEVCAEEPDLARLSVGMRVVRGLVATPSGGADVA</sequence>
<dbReference type="EMBL" id="JAUTAN010000001">
    <property type="protein sequence ID" value="MDQ1102925.1"/>
    <property type="molecule type" value="Genomic_DNA"/>
</dbReference>
<dbReference type="InterPro" id="IPR024727">
    <property type="entry name" value="NAD_Glu_DH_N_ACT1"/>
</dbReference>
<dbReference type="Pfam" id="PF21076">
    <property type="entry name" value="GDH_ACT2"/>
    <property type="match status" value="1"/>
</dbReference>
<proteinExistence type="predicted"/>
<name>A0AAJ1TVA7_9ACTN</name>
<dbReference type="Pfam" id="PF05088">
    <property type="entry name" value="Bac_GDH_CD"/>
    <property type="match status" value="1"/>
</dbReference>
<dbReference type="InterPro" id="IPR046346">
    <property type="entry name" value="Aminoacid_DH-like_N_sf"/>
</dbReference>
<dbReference type="InterPro" id="IPR049064">
    <property type="entry name" value="NAD_Glu_DH_ACT3"/>
</dbReference>
<reference evidence="7" key="1">
    <citation type="submission" date="2023-07" db="EMBL/GenBank/DDBJ databases">
        <title>Functional and genomic diversity of the sorghum phyllosphere microbiome.</title>
        <authorList>
            <person name="Shade A."/>
        </authorList>
    </citation>
    <scope>NUCLEOTIDE SEQUENCE</scope>
    <source>
        <strain evidence="7">SORGH_AS_1067</strain>
    </source>
</reference>
<dbReference type="InterPro" id="IPR049058">
    <property type="entry name" value="NAD_Glu_DH_HM2"/>
</dbReference>
<evidence type="ECO:0000259" key="4">
    <source>
        <dbReference type="Pfam" id="PF21075"/>
    </source>
</evidence>
<evidence type="ECO:0000259" key="6">
    <source>
        <dbReference type="Pfam" id="PF21077"/>
    </source>
</evidence>
<dbReference type="SUPFAM" id="SSF53223">
    <property type="entry name" value="Aminoacid dehydrogenase-like, N-terminal domain"/>
    <property type="match status" value="1"/>
</dbReference>
<dbReference type="InterPro" id="IPR049062">
    <property type="entry name" value="NAD_Glu_DH_ACT2"/>
</dbReference>
<dbReference type="Pfam" id="PF21075">
    <property type="entry name" value="GDH_ACT1"/>
    <property type="match status" value="1"/>
</dbReference>
<dbReference type="PANTHER" id="PTHR43403:SF1">
    <property type="entry name" value="NAD-SPECIFIC GLUTAMATE DEHYDROGENASE"/>
    <property type="match status" value="1"/>
</dbReference>
<dbReference type="InterPro" id="IPR049059">
    <property type="entry name" value="NAD_Glu_DH_HM1"/>
</dbReference>
<organism evidence="7 8">
    <name type="scientific">Nocardioides zeae</name>
    <dbReference type="NCBI Taxonomy" id="1457234"/>
    <lineage>
        <taxon>Bacteria</taxon>
        <taxon>Bacillati</taxon>
        <taxon>Actinomycetota</taxon>
        <taxon>Actinomycetes</taxon>
        <taxon>Propionibacteriales</taxon>
        <taxon>Nocardioidaceae</taxon>
        <taxon>Nocardioides</taxon>
    </lineage>
</organism>
<dbReference type="Pfam" id="PF21078">
    <property type="entry name" value="GDH_HM3"/>
    <property type="match status" value="1"/>
</dbReference>
<dbReference type="InterPro" id="IPR048381">
    <property type="entry name" value="GDH_C"/>
</dbReference>
<dbReference type="PANTHER" id="PTHR43403">
    <property type="entry name" value="NAD-SPECIFIC GLUTAMATE DEHYDROGENASE"/>
    <property type="match status" value="1"/>
</dbReference>
<evidence type="ECO:0000259" key="3">
    <source>
        <dbReference type="Pfam" id="PF21074"/>
    </source>
</evidence>
<dbReference type="GO" id="GO:0006538">
    <property type="term" value="P:L-glutamate catabolic process"/>
    <property type="evidence" value="ECO:0007669"/>
    <property type="project" value="InterPro"/>
</dbReference>
<evidence type="ECO:0000259" key="5">
    <source>
        <dbReference type="Pfam" id="PF21076"/>
    </source>
</evidence>
<evidence type="ECO:0000256" key="1">
    <source>
        <dbReference type="SAM" id="Coils"/>
    </source>
</evidence>